<name>A0ABP1RAI0_9HEXA</name>
<evidence type="ECO:0000256" key="1">
    <source>
        <dbReference type="ARBA" id="ARBA00022737"/>
    </source>
</evidence>
<dbReference type="InterPro" id="IPR036770">
    <property type="entry name" value="Ankyrin_rpt-contain_sf"/>
</dbReference>
<sequence>MASRKRPPEDLDESSCHLLVGDEPCTFVQVRDVLYGCASAGKLWPKLLDIATSLEIPTECITSLKRQINTDTITYSGGLLEILLAWRGKFSAEAKLQNLINILERNGLADCADSLRIHFNEFDDAYVVSILQKLKPTAKSSTWEDLPEHLKRWINSKAVIFQGNKPQLEQLTAQIATPVDEKILLELVALSETNTHEVVLLLAEHGADLNAIDKFGRTPLSIANGGQSKVEARTKEYLEMELLLMKWESEIIQHNIDKLGPLTNFESQLLQKLVPKGILLEHDVRELESIETDVSRATKFYTLLLTKKSDFKILLSVFSDSKNTAVLGIFVKEFISFLYNTLMKLDVTVVRNIMNTKGYANVLNPFVQTLEEIDRQPYSDKLSIVQLLCTLNPQVLPPTRPEVYTPLQLAFFSNHEGKLELIQKIIKLNVTQSEIQDFVYLCLADTGYKYSEVDERKRIITSTLQKHPSMYQNLLKHHPLLAPNIHVDLIIHVINLGVDVHVTNESKENLLHLCPKYLTPEEYHRVVNALVDRQETELFHWRNEDQNTPLHVAVENLELLDSTIQLFSSAKVDFNAVDKYNDTALHNAVIFERSERILGSLIKAGADENARGQDNRTVLHYAAGSGNLTALKYFLLRGHDVNVTDEQGSTPLHLVVGLSKTNTHEVVVLLVEHGADVNAINKFGRTPICIANGGQSKVEAQTKEYLESIIKQDAESMSHHNNTQERRCLIICKYICCCDVNAKNIESRTPLHNAFLATKDGKDIMTEHEIVVMLLKEPVNVTAKDTHGKTSIDLAKERLKTGKEKHKTVKVLGKYSSKGDFTMFLKSWLKVKT</sequence>
<feature type="repeat" description="ANK" evidence="3">
    <location>
        <begin position="580"/>
        <end position="613"/>
    </location>
</feature>
<keyword evidence="6" id="KW-1185">Reference proteome</keyword>
<evidence type="ECO:0000313" key="6">
    <source>
        <dbReference type="Proteomes" id="UP001642540"/>
    </source>
</evidence>
<evidence type="ECO:0000256" key="2">
    <source>
        <dbReference type="ARBA" id="ARBA00023043"/>
    </source>
</evidence>
<keyword evidence="1" id="KW-0677">Repeat</keyword>
<dbReference type="InterPro" id="IPR002110">
    <property type="entry name" value="Ankyrin_rpt"/>
</dbReference>
<reference evidence="5 6" key="1">
    <citation type="submission" date="2024-08" db="EMBL/GenBank/DDBJ databases">
        <authorList>
            <person name="Cucini C."/>
            <person name="Frati F."/>
        </authorList>
    </citation>
    <scope>NUCLEOTIDE SEQUENCE [LARGE SCALE GENOMIC DNA]</scope>
</reference>
<dbReference type="PRINTS" id="PR01415">
    <property type="entry name" value="ANKYRIN"/>
</dbReference>
<protein>
    <recommendedName>
        <fullName evidence="4">Death domain-containing protein</fullName>
    </recommendedName>
</protein>
<evidence type="ECO:0000259" key="4">
    <source>
        <dbReference type="PROSITE" id="PS50017"/>
    </source>
</evidence>
<dbReference type="PROSITE" id="PS50088">
    <property type="entry name" value="ANK_REPEAT"/>
    <property type="match status" value="3"/>
</dbReference>
<keyword evidence="2 3" id="KW-0040">ANK repeat</keyword>
<dbReference type="Gene3D" id="1.25.40.20">
    <property type="entry name" value="Ankyrin repeat-containing domain"/>
    <property type="match status" value="2"/>
</dbReference>
<proteinExistence type="predicted"/>
<evidence type="ECO:0000313" key="5">
    <source>
        <dbReference type="EMBL" id="CAL8124290.1"/>
    </source>
</evidence>
<comment type="caution">
    <text evidence="5">The sequence shown here is derived from an EMBL/GenBank/DDBJ whole genome shotgun (WGS) entry which is preliminary data.</text>
</comment>
<organism evidence="5 6">
    <name type="scientific">Orchesella dallaii</name>
    <dbReference type="NCBI Taxonomy" id="48710"/>
    <lineage>
        <taxon>Eukaryota</taxon>
        <taxon>Metazoa</taxon>
        <taxon>Ecdysozoa</taxon>
        <taxon>Arthropoda</taxon>
        <taxon>Hexapoda</taxon>
        <taxon>Collembola</taxon>
        <taxon>Entomobryomorpha</taxon>
        <taxon>Entomobryoidea</taxon>
        <taxon>Orchesellidae</taxon>
        <taxon>Orchesellinae</taxon>
        <taxon>Orchesella</taxon>
    </lineage>
</organism>
<dbReference type="Pfam" id="PF12796">
    <property type="entry name" value="Ank_2"/>
    <property type="match status" value="1"/>
</dbReference>
<dbReference type="InterPro" id="IPR000488">
    <property type="entry name" value="Death_dom"/>
</dbReference>
<dbReference type="PROSITE" id="PS50017">
    <property type="entry name" value="DEATH_DOMAIN"/>
    <property type="match status" value="1"/>
</dbReference>
<accession>A0ABP1RAI0</accession>
<dbReference type="Proteomes" id="UP001642540">
    <property type="component" value="Unassembled WGS sequence"/>
</dbReference>
<gene>
    <name evidence="5" type="ORF">ODALV1_LOCUS20550</name>
</gene>
<feature type="repeat" description="ANK" evidence="3">
    <location>
        <begin position="647"/>
        <end position="682"/>
    </location>
</feature>
<dbReference type="CDD" id="cd01670">
    <property type="entry name" value="Death"/>
    <property type="match status" value="1"/>
</dbReference>
<feature type="domain" description="Death" evidence="4">
    <location>
        <begin position="50"/>
        <end position="119"/>
    </location>
</feature>
<evidence type="ECO:0000256" key="3">
    <source>
        <dbReference type="PROSITE-ProRule" id="PRU00023"/>
    </source>
</evidence>
<dbReference type="EMBL" id="CAXLJM020000068">
    <property type="protein sequence ID" value="CAL8124290.1"/>
    <property type="molecule type" value="Genomic_DNA"/>
</dbReference>
<dbReference type="SUPFAM" id="SSF48403">
    <property type="entry name" value="Ankyrin repeat"/>
    <property type="match status" value="2"/>
</dbReference>
<dbReference type="SMART" id="SM00248">
    <property type="entry name" value="ANK"/>
    <property type="match status" value="7"/>
</dbReference>
<feature type="repeat" description="ANK" evidence="3">
    <location>
        <begin position="614"/>
        <end position="646"/>
    </location>
</feature>
<dbReference type="PROSITE" id="PS50297">
    <property type="entry name" value="ANK_REP_REGION"/>
    <property type="match status" value="2"/>
</dbReference>
<dbReference type="PANTHER" id="PTHR24178">
    <property type="entry name" value="MOLTING PROTEIN MLT-4"/>
    <property type="match status" value="1"/>
</dbReference>